<dbReference type="Gene3D" id="3.40.50.2300">
    <property type="match status" value="1"/>
</dbReference>
<proteinExistence type="predicted"/>
<dbReference type="SUPFAM" id="SSF52172">
    <property type="entry name" value="CheY-like"/>
    <property type="match status" value="1"/>
</dbReference>
<keyword evidence="4" id="KW-1185">Reference proteome</keyword>
<reference evidence="3 4" key="1">
    <citation type="submission" date="2022-10" db="EMBL/GenBank/DDBJ databases">
        <title>Erythrobacter sp. sf7 Genome sequencing.</title>
        <authorList>
            <person name="Park S."/>
        </authorList>
    </citation>
    <scope>NUCLEOTIDE SEQUENCE [LARGE SCALE GENOMIC DNA]</scope>
    <source>
        <strain evidence="4">sf7</strain>
    </source>
</reference>
<dbReference type="EMBL" id="JAQQXQ010000003">
    <property type="protein sequence ID" value="MDC8753986.1"/>
    <property type="molecule type" value="Genomic_DNA"/>
</dbReference>
<name>A0ABT5JPI5_9SPHN</name>
<evidence type="ECO:0000256" key="1">
    <source>
        <dbReference type="PROSITE-ProRule" id="PRU00169"/>
    </source>
</evidence>
<dbReference type="InterPro" id="IPR001789">
    <property type="entry name" value="Sig_transdc_resp-reg_receiver"/>
</dbReference>
<dbReference type="InterPro" id="IPR011006">
    <property type="entry name" value="CheY-like_superfamily"/>
</dbReference>
<sequence length="148" mass="15881">MAALHPENCGAQPLCAVVKLRGRKGKIRMPHALIIDENIAISRAIKHYLAGLGFGSFDLTWTEQQALAAARRCKPDLIVIGDDIEFGCVMRAARRISGDGSIPVLMVSGDPARASGKLTRASSYEGPFRINQIEEAVDLALNGRAGLN</sequence>
<comment type="caution">
    <text evidence="1">Lacks conserved residue(s) required for the propagation of feature annotation.</text>
</comment>
<dbReference type="Proteomes" id="UP001216558">
    <property type="component" value="Unassembled WGS sequence"/>
</dbReference>
<comment type="caution">
    <text evidence="3">The sequence shown here is derived from an EMBL/GenBank/DDBJ whole genome shotgun (WGS) entry which is preliminary data.</text>
</comment>
<evidence type="ECO:0000259" key="2">
    <source>
        <dbReference type="PROSITE" id="PS50110"/>
    </source>
</evidence>
<feature type="domain" description="Response regulatory" evidence="2">
    <location>
        <begin position="31"/>
        <end position="141"/>
    </location>
</feature>
<organism evidence="3 4">
    <name type="scientific">Erythrobacter fulvus</name>
    <dbReference type="NCBI Taxonomy" id="2987523"/>
    <lineage>
        <taxon>Bacteria</taxon>
        <taxon>Pseudomonadati</taxon>
        <taxon>Pseudomonadota</taxon>
        <taxon>Alphaproteobacteria</taxon>
        <taxon>Sphingomonadales</taxon>
        <taxon>Erythrobacteraceae</taxon>
        <taxon>Erythrobacter/Porphyrobacter group</taxon>
        <taxon>Erythrobacter</taxon>
    </lineage>
</organism>
<dbReference type="RefSeq" id="WP_273676705.1">
    <property type="nucleotide sequence ID" value="NZ_JAQQXQ010000003.1"/>
</dbReference>
<gene>
    <name evidence="3" type="ORF">OIK40_04930</name>
</gene>
<evidence type="ECO:0000313" key="4">
    <source>
        <dbReference type="Proteomes" id="UP001216558"/>
    </source>
</evidence>
<dbReference type="PROSITE" id="PS50110">
    <property type="entry name" value="RESPONSE_REGULATORY"/>
    <property type="match status" value="1"/>
</dbReference>
<evidence type="ECO:0000313" key="3">
    <source>
        <dbReference type="EMBL" id="MDC8753986.1"/>
    </source>
</evidence>
<protein>
    <recommendedName>
        <fullName evidence="2">Response regulatory domain-containing protein</fullName>
    </recommendedName>
</protein>
<accession>A0ABT5JPI5</accession>